<feature type="compositionally biased region" description="Low complexity" evidence="1">
    <location>
        <begin position="95"/>
        <end position="108"/>
    </location>
</feature>
<gene>
    <name evidence="2" type="ORF">CYCCA115_LOCUS3957</name>
</gene>
<evidence type="ECO:0000313" key="3">
    <source>
        <dbReference type="Proteomes" id="UP001295423"/>
    </source>
</evidence>
<dbReference type="PANTHER" id="PTHR24330:SF19">
    <property type="entry name" value="MEDIATOR OF RNA POLYMERASE II TRANSCRIPTION SUBUNIT 29"/>
    <property type="match status" value="1"/>
</dbReference>
<feature type="region of interest" description="Disordered" evidence="1">
    <location>
        <begin position="159"/>
        <end position="193"/>
    </location>
</feature>
<dbReference type="InterPro" id="IPR052145">
    <property type="entry name" value="Mediator/Homeobox_domain"/>
</dbReference>
<dbReference type="EMBL" id="CAKOGP040000347">
    <property type="protein sequence ID" value="CAJ1934616.1"/>
    <property type="molecule type" value="Genomic_DNA"/>
</dbReference>
<proteinExistence type="predicted"/>
<feature type="compositionally biased region" description="Basic and acidic residues" evidence="1">
    <location>
        <begin position="261"/>
        <end position="271"/>
    </location>
</feature>
<dbReference type="Proteomes" id="UP001295423">
    <property type="component" value="Unassembled WGS sequence"/>
</dbReference>
<name>A0AAD2CKE5_9STRA</name>
<feature type="compositionally biased region" description="Low complexity" evidence="1">
    <location>
        <begin position="41"/>
        <end position="52"/>
    </location>
</feature>
<feature type="compositionally biased region" description="Low complexity" evidence="1">
    <location>
        <begin position="68"/>
        <end position="77"/>
    </location>
</feature>
<reference evidence="2" key="1">
    <citation type="submission" date="2023-08" db="EMBL/GenBank/DDBJ databases">
        <authorList>
            <person name="Audoor S."/>
            <person name="Bilcke G."/>
        </authorList>
    </citation>
    <scope>NUCLEOTIDE SEQUENCE</scope>
</reference>
<feature type="compositionally biased region" description="Low complexity" evidence="1">
    <location>
        <begin position="218"/>
        <end position="241"/>
    </location>
</feature>
<dbReference type="PANTHER" id="PTHR24330">
    <property type="entry name" value="HOMEOBOX PROTEIN BARH-LIKE"/>
    <property type="match status" value="1"/>
</dbReference>
<feature type="region of interest" description="Disordered" evidence="1">
    <location>
        <begin position="34"/>
        <end position="119"/>
    </location>
</feature>
<dbReference type="AlphaFoldDB" id="A0AAD2CKE5"/>
<evidence type="ECO:0000256" key="1">
    <source>
        <dbReference type="SAM" id="MobiDB-lite"/>
    </source>
</evidence>
<feature type="compositionally biased region" description="Low complexity" evidence="1">
    <location>
        <begin position="338"/>
        <end position="358"/>
    </location>
</feature>
<protein>
    <submittedName>
        <fullName evidence="2">Uncharacterized protein</fullName>
    </submittedName>
</protein>
<evidence type="ECO:0000313" key="2">
    <source>
        <dbReference type="EMBL" id="CAJ1934616.1"/>
    </source>
</evidence>
<organism evidence="2 3">
    <name type="scientific">Cylindrotheca closterium</name>
    <dbReference type="NCBI Taxonomy" id="2856"/>
    <lineage>
        <taxon>Eukaryota</taxon>
        <taxon>Sar</taxon>
        <taxon>Stramenopiles</taxon>
        <taxon>Ochrophyta</taxon>
        <taxon>Bacillariophyta</taxon>
        <taxon>Bacillariophyceae</taxon>
        <taxon>Bacillariophycidae</taxon>
        <taxon>Bacillariales</taxon>
        <taxon>Bacillariaceae</taxon>
        <taxon>Cylindrotheca</taxon>
    </lineage>
</organism>
<feature type="region of interest" description="Disordered" evidence="1">
    <location>
        <begin position="218"/>
        <end position="284"/>
    </location>
</feature>
<accession>A0AAD2CKE5</accession>
<feature type="region of interest" description="Disordered" evidence="1">
    <location>
        <begin position="337"/>
        <end position="365"/>
    </location>
</feature>
<comment type="caution">
    <text evidence="2">The sequence shown here is derived from an EMBL/GenBank/DDBJ whole genome shotgun (WGS) entry which is preliminary data.</text>
</comment>
<feature type="compositionally biased region" description="Polar residues" evidence="1">
    <location>
        <begin position="159"/>
        <end position="185"/>
    </location>
</feature>
<sequence length="499" mass="57532">MGKPKVKAIKCFSNSKDNKLKRLEEQEMAKAIALQTRRTRSLQQQQQQQQRGRQGRPEPEYIDYSNLQQHSHQHQQQKMNHPPYDPYDHIQVYRPSNSGNSGNPASGNHHQQPPKFDMNALSGLRLGRSKSVPPELRQHFAVYNMYGNENEEEKIMEFSTDNSITSSRKSLTGNNTAPKQQQQRHMTADQRVGQFQARIKQIQNELALPPVKQISIQPEQQYQQQPQHYQQQQQQQQQQQPLRHKLPNPRSKTPEPVRSGVMDRFRSKTPDPRPSSGVPTTILRTQRYHAEKIVTPDGNIMLKKKIVHVNRTRPCVACGFRDWSQDDMAYLLVRQTKNDNNLNSSNNNNNKDGGKSPNTENSPQPQVKWLCPDCACDNGLPKEHYHWNKNRLPPVPDPVIDITMNRAIGPIDADDIAWVQKAQRKPKPMNWKSQYSDYYSTIRKKQRQKQAMCCAPPPPEEYSDAPEDEIRRAIANACFAPDHEQSDVGETCYNYVGDL</sequence>
<keyword evidence="3" id="KW-1185">Reference proteome</keyword>